<dbReference type="InterPro" id="IPR009267">
    <property type="entry name" value="NTP_transf_6"/>
</dbReference>
<keyword evidence="2" id="KW-1185">Reference proteome</keyword>
<dbReference type="Proteomes" id="UP000664779">
    <property type="component" value="Unassembled WGS sequence"/>
</dbReference>
<proteinExistence type="predicted"/>
<gene>
    <name evidence="1" type="ORF">J0X15_10370</name>
</gene>
<dbReference type="Pfam" id="PF06042">
    <property type="entry name" value="NTP_transf_6"/>
    <property type="match status" value="1"/>
</dbReference>
<organism evidence="1 2">
    <name type="scientific">Roseibium limicola</name>
    <dbReference type="NCBI Taxonomy" id="2816037"/>
    <lineage>
        <taxon>Bacteria</taxon>
        <taxon>Pseudomonadati</taxon>
        <taxon>Pseudomonadota</taxon>
        <taxon>Alphaproteobacteria</taxon>
        <taxon>Hyphomicrobiales</taxon>
        <taxon>Stappiaceae</taxon>
        <taxon>Roseibium</taxon>
    </lineage>
</organism>
<dbReference type="PANTHER" id="PTHR39166">
    <property type="entry name" value="BLL1166 PROTEIN"/>
    <property type="match status" value="1"/>
</dbReference>
<dbReference type="EMBL" id="JAFLNF010000004">
    <property type="protein sequence ID" value="MBO0345623.1"/>
    <property type="molecule type" value="Genomic_DNA"/>
</dbReference>
<accession>A0A939J9Q3</accession>
<protein>
    <submittedName>
        <fullName evidence="1">Nucleotidyltransferase family protein</fullName>
    </submittedName>
</protein>
<dbReference type="RefSeq" id="WP_206940426.1">
    <property type="nucleotide sequence ID" value="NZ_JAFLNF010000004.1"/>
</dbReference>
<dbReference type="PANTHER" id="PTHR39166:SF1">
    <property type="entry name" value="BLL1166 PROTEIN"/>
    <property type="match status" value="1"/>
</dbReference>
<evidence type="ECO:0000313" key="1">
    <source>
        <dbReference type="EMBL" id="MBO0345623.1"/>
    </source>
</evidence>
<sequence length="201" mass="22797">MTIDLTSDTAYRARLRATLVATPDLMRLMTTLRSLELPDAWIVSGCIYQTVWNQLTGRDSLHGLKDYDAIYFDPSDISFEAEDREIQRLAAALPDLADKLELRNQARVHLWYPEKFGQPYPQLTHATQSLNNYAAETHAVAARLTSDDTLDIVAPFGLSHIFELRLVPNYVLDNSATYASKGERMKQLWPELTVVPWDKAA</sequence>
<evidence type="ECO:0000313" key="2">
    <source>
        <dbReference type="Proteomes" id="UP000664779"/>
    </source>
</evidence>
<comment type="caution">
    <text evidence="1">The sequence shown here is derived from an EMBL/GenBank/DDBJ whole genome shotgun (WGS) entry which is preliminary data.</text>
</comment>
<name>A0A939J9Q3_9HYPH</name>
<dbReference type="AlphaFoldDB" id="A0A939J9Q3"/>
<reference evidence="1" key="1">
    <citation type="submission" date="2021-03" db="EMBL/GenBank/DDBJ databases">
        <title>Roseibium sp. CAU 1637 isolated from Incheon.</title>
        <authorList>
            <person name="Kim W."/>
        </authorList>
    </citation>
    <scope>NUCLEOTIDE SEQUENCE</scope>
    <source>
        <strain evidence="1">CAU 1637</strain>
    </source>
</reference>